<dbReference type="InterPro" id="IPR016039">
    <property type="entry name" value="Thiolase-like"/>
</dbReference>
<dbReference type="Proteomes" id="UP000423413">
    <property type="component" value="Chromosome"/>
</dbReference>
<dbReference type="GO" id="GO:0004315">
    <property type="term" value="F:3-oxoacyl-[acyl-carrier-protein] synthase activity"/>
    <property type="evidence" value="ECO:0007669"/>
    <property type="project" value="TreeGrafter"/>
</dbReference>
<accession>A0AAE6QGM3</accession>
<evidence type="ECO:0000313" key="7">
    <source>
        <dbReference type="Proteomes" id="UP000423413"/>
    </source>
</evidence>
<comment type="pathway">
    <text evidence="1">Lipid metabolism; fatty acid biosynthesis.</text>
</comment>
<evidence type="ECO:0000256" key="4">
    <source>
        <dbReference type="RuleBase" id="RU003694"/>
    </source>
</evidence>
<dbReference type="InterPro" id="IPR014031">
    <property type="entry name" value="Ketoacyl_synth_C"/>
</dbReference>
<dbReference type="InterPro" id="IPR000794">
    <property type="entry name" value="Beta-ketoacyl_synthase"/>
</dbReference>
<dbReference type="SUPFAM" id="SSF53901">
    <property type="entry name" value="Thiolase-like"/>
    <property type="match status" value="2"/>
</dbReference>
<dbReference type="Pfam" id="PF00109">
    <property type="entry name" value="ketoacyl-synt"/>
    <property type="match status" value="1"/>
</dbReference>
<dbReference type="SMART" id="SM00825">
    <property type="entry name" value="PKS_KS"/>
    <property type="match status" value="1"/>
</dbReference>
<dbReference type="InterPro" id="IPR014030">
    <property type="entry name" value="Ketoacyl_synth_N"/>
</dbReference>
<dbReference type="InterPro" id="IPR020841">
    <property type="entry name" value="PKS_Beta-ketoAc_synthase_dom"/>
</dbReference>
<evidence type="ECO:0000256" key="2">
    <source>
        <dbReference type="ARBA" id="ARBA00008467"/>
    </source>
</evidence>
<dbReference type="EMBL" id="CP046441">
    <property type="protein sequence ID" value="QGT80918.1"/>
    <property type="molecule type" value="Genomic_DNA"/>
</dbReference>
<evidence type="ECO:0000256" key="1">
    <source>
        <dbReference type="ARBA" id="ARBA00005194"/>
    </source>
</evidence>
<dbReference type="Pfam" id="PF02801">
    <property type="entry name" value="Ketoacyl-synt_C"/>
    <property type="match status" value="1"/>
</dbReference>
<dbReference type="RefSeq" id="WP_327442519.1">
    <property type="nucleotide sequence ID" value="NZ_CP046441.1"/>
</dbReference>
<proteinExistence type="inferred from homology"/>
<evidence type="ECO:0000256" key="3">
    <source>
        <dbReference type="ARBA" id="ARBA00022679"/>
    </source>
</evidence>
<feature type="domain" description="Ketosynthase family 3 (KS3)" evidence="5">
    <location>
        <begin position="1"/>
        <end position="412"/>
    </location>
</feature>
<name>A0AAE6QGM3_9PSED</name>
<dbReference type="PANTHER" id="PTHR11712:SF336">
    <property type="entry name" value="3-OXOACYL-[ACYL-CARRIER-PROTEIN] SYNTHASE, MITOCHONDRIAL"/>
    <property type="match status" value="1"/>
</dbReference>
<evidence type="ECO:0000259" key="5">
    <source>
        <dbReference type="PROSITE" id="PS52004"/>
    </source>
</evidence>
<dbReference type="GO" id="GO:0005829">
    <property type="term" value="C:cytosol"/>
    <property type="evidence" value="ECO:0007669"/>
    <property type="project" value="TreeGrafter"/>
</dbReference>
<dbReference type="AlphaFoldDB" id="A0AAE6QGM3"/>
<protein>
    <recommendedName>
        <fullName evidence="5">Ketosynthase family 3 (KS3) domain-containing protein</fullName>
    </recommendedName>
</protein>
<organism evidence="6 7">
    <name type="scientific">Pseudomonas coronafaciens pv. coronafaciens</name>
    <dbReference type="NCBI Taxonomy" id="235275"/>
    <lineage>
        <taxon>Bacteria</taxon>
        <taxon>Pseudomonadati</taxon>
        <taxon>Pseudomonadota</taxon>
        <taxon>Gammaproteobacteria</taxon>
        <taxon>Pseudomonadales</taxon>
        <taxon>Pseudomonadaceae</taxon>
        <taxon>Pseudomonas</taxon>
        <taxon>Pseudomonas coronafaciens</taxon>
    </lineage>
</organism>
<dbReference type="GO" id="GO:0006633">
    <property type="term" value="P:fatty acid biosynthetic process"/>
    <property type="evidence" value="ECO:0007669"/>
    <property type="project" value="TreeGrafter"/>
</dbReference>
<comment type="similarity">
    <text evidence="2 4">Belongs to the thiolase-like superfamily. Beta-ketoacyl-ACP synthases family.</text>
</comment>
<reference evidence="6 7" key="1">
    <citation type="submission" date="2019-11" db="EMBL/GenBank/DDBJ databases">
        <title>Complete genome sequence of Pseudomonas syringae pv. coronafaciens isolate B19001 originated in imported oat cereal.</title>
        <authorList>
            <person name="Kim S.M."/>
            <person name="Lee B.C."/>
            <person name="Seo S.J."/>
            <person name="Lee J.E."/>
            <person name="Choi N.J."/>
            <person name="Park J.H."/>
        </authorList>
    </citation>
    <scope>NUCLEOTIDE SEQUENCE [LARGE SCALE GENOMIC DNA]</scope>
    <source>
        <strain evidence="6 7">B19001</strain>
    </source>
</reference>
<keyword evidence="3 4" id="KW-0808">Transferase</keyword>
<evidence type="ECO:0000313" key="6">
    <source>
        <dbReference type="EMBL" id="QGT80918.1"/>
    </source>
</evidence>
<dbReference type="PANTHER" id="PTHR11712">
    <property type="entry name" value="POLYKETIDE SYNTHASE-RELATED"/>
    <property type="match status" value="1"/>
</dbReference>
<dbReference type="Gene3D" id="3.40.47.10">
    <property type="match status" value="2"/>
</dbReference>
<dbReference type="PROSITE" id="PS52004">
    <property type="entry name" value="KS3_2"/>
    <property type="match status" value="1"/>
</dbReference>
<gene>
    <name evidence="6" type="ORF">GMO17_06845</name>
</gene>
<sequence>MPMGADIKVAVTGTGAVTAAGVGVAALDALVTETPVNLARRHASISDIAIYSTPPFNLAESLQMSGIAAEAVHVLAKTAHRRPPGYAWAVAAAAQAWQQANAFAAPLPPERVGLIIGGSNLNGSEHAEIATGAVVVRPSWAVQFMDTDLVGCISEALNIRGEGFSVGGASASGSVALIQGARLIQSGAVDACLVVGVAPCLSTAEFDAFMQAGAMAQGDVDGIVRNHPFDQTHRGFVFGEGAGAMLLESVDSAEKRNRPLCGLLTGSAFRLAAHRFTTPCADTEARVMQHAIESAGLQSSAVDFISAHGTGSPLGDAVELEAIGQVFKAAKIPVNSAKSWIGHTLSASGIIESIMTLRQLARGQIHPTRHLQSPLETPGCLLNDTAIFGNFSHALKNSFGFSGINTSILWSKGNDA</sequence>